<dbReference type="KEGG" id="vg:54974147"/>
<dbReference type="GeneID" id="54974147"/>
<name>A0A219XCY2_9CAUD</name>
<evidence type="ECO:0000313" key="2">
    <source>
        <dbReference type="Proteomes" id="UP000225149"/>
    </source>
</evidence>
<dbReference type="Proteomes" id="UP000225149">
    <property type="component" value="Segment"/>
</dbReference>
<dbReference type="EMBL" id="KY065149">
    <property type="protein sequence ID" value="APD18126.1"/>
    <property type="molecule type" value="Genomic_DNA"/>
</dbReference>
<accession>A0A219XCY2</accession>
<protein>
    <submittedName>
        <fullName evidence="1">Uncharacterized protein</fullName>
    </submittedName>
</protein>
<proteinExistence type="predicted"/>
<reference evidence="1 2" key="1">
    <citation type="journal article" date="2017" name="PLoS ONE">
        <title>Environmental bacteriophages active on biofilms and planktonic forms of toxigenic Vibrio cholerae: Potential relevance in cholera epidemiology.</title>
        <authorList>
            <person name="Naser I.B."/>
            <person name="Hoque M.M."/>
            <person name="Abdullah A."/>
            <person name="Bari S.M.N."/>
            <person name="Ghosh A.N."/>
            <person name="Faruque S.M."/>
        </authorList>
    </citation>
    <scope>NUCLEOTIDE SEQUENCE [LARGE SCALE GENOMIC DNA]</scope>
</reference>
<evidence type="ECO:0000313" key="1">
    <source>
        <dbReference type="EMBL" id="APD18126.1"/>
    </source>
</evidence>
<organism evidence="1 2">
    <name type="scientific">Vibrio phage JSF7</name>
    <dbReference type="NCBI Taxonomy" id="1292086"/>
    <lineage>
        <taxon>Viruses</taxon>
        <taxon>Duplodnaviria</taxon>
        <taxon>Heunggongvirae</taxon>
        <taxon>Uroviricota</taxon>
        <taxon>Caudoviricetes</taxon>
        <taxon>Autographivirales</taxon>
        <taxon>Tawavirus</taxon>
        <taxon>Tawavirus JSF7</taxon>
    </lineage>
</organism>
<keyword evidence="2" id="KW-1185">Reference proteome</keyword>
<dbReference type="RefSeq" id="YP_009784152.1">
    <property type="nucleotide sequence ID" value="NC_047741.1"/>
</dbReference>
<sequence length="94" mass="10712">MAETMHDLRHMMQNIKEVMRCRGLNTTTYNDGEAWLVQGNTPHNAAAVQAMNTLLRSLPSQIDVDLFFNQHMMEWVVVARPQNAQLLKIGVFTA</sequence>